<dbReference type="SUPFAM" id="SSF56300">
    <property type="entry name" value="Metallo-dependent phosphatases"/>
    <property type="match status" value="1"/>
</dbReference>
<dbReference type="GO" id="GO:0047631">
    <property type="term" value="F:ADP-ribose diphosphatase activity"/>
    <property type="evidence" value="ECO:0007669"/>
    <property type="project" value="TreeGrafter"/>
</dbReference>
<dbReference type="Pfam" id="PF00149">
    <property type="entry name" value="Metallophos"/>
    <property type="match status" value="1"/>
</dbReference>
<evidence type="ECO:0000259" key="1">
    <source>
        <dbReference type="Pfam" id="PF00149"/>
    </source>
</evidence>
<sequence length="321" mass="35408">MPITPAGPTDPAAFSPTRRHLLGLAAGIAALTAVPAEASAAAANSPLLRFGVIADCQYADKPDGPVRLYRLSVDKLTEAVSTLNDGDLRFSFHLGDMVDEFAASFDMIMPIWDKLRMPKIQVLGNHDFQLPREQLLPTMGMPSSHYQFRRNGWRFIVVDTNDISTYGNPKGSEKYTLAEKMRADLQAAGKPNAQTWNGGVGAEQFAWIEEVLEHARRAGDKVVLNSHHPIYPLNQHNAYNDTQLVELVTSYDNVVAWFNGHNHAGNYGFTGGKHFITFKGMVDTTVTSYAMVQAFEDHLKIEGFGREPTRTVPFGAPAYQA</sequence>
<dbReference type="GO" id="GO:0047734">
    <property type="term" value="F:CDP-glycerol diphosphatase activity"/>
    <property type="evidence" value="ECO:0007669"/>
    <property type="project" value="TreeGrafter"/>
</dbReference>
<name>A0A7X5VI51_9ACTN</name>
<dbReference type="InterPro" id="IPR004843">
    <property type="entry name" value="Calcineurin-like_PHP"/>
</dbReference>
<keyword evidence="3" id="KW-1185">Reference proteome</keyword>
<dbReference type="GO" id="GO:0008663">
    <property type="term" value="F:2',3'-cyclic-nucleotide 2'-phosphodiesterase activity"/>
    <property type="evidence" value="ECO:0007669"/>
    <property type="project" value="TreeGrafter"/>
</dbReference>
<dbReference type="InterPro" id="IPR029052">
    <property type="entry name" value="Metallo-depent_PP-like"/>
</dbReference>
<dbReference type="PANTHER" id="PTHR16509">
    <property type="match status" value="1"/>
</dbReference>
<evidence type="ECO:0000313" key="2">
    <source>
        <dbReference type="EMBL" id="NIK61499.1"/>
    </source>
</evidence>
<feature type="domain" description="Calcineurin-like phosphoesterase" evidence="1">
    <location>
        <begin position="48"/>
        <end position="264"/>
    </location>
</feature>
<dbReference type="InterPro" id="IPR006311">
    <property type="entry name" value="TAT_signal"/>
</dbReference>
<protein>
    <recommendedName>
        <fullName evidence="1">Calcineurin-like phosphoesterase domain-containing protein</fullName>
    </recommendedName>
</protein>
<accession>A0A7X5VI51</accession>
<proteinExistence type="predicted"/>
<dbReference type="Proteomes" id="UP000555407">
    <property type="component" value="Unassembled WGS sequence"/>
</dbReference>
<gene>
    <name evidence="2" type="ORF">BJY22_007216</name>
</gene>
<dbReference type="AlphaFoldDB" id="A0A7X5VI51"/>
<dbReference type="PROSITE" id="PS51318">
    <property type="entry name" value="TAT"/>
    <property type="match status" value="1"/>
</dbReference>
<comment type="caution">
    <text evidence="2">The sequence shown here is derived from an EMBL/GenBank/DDBJ whole genome shotgun (WGS) entry which is preliminary data.</text>
</comment>
<dbReference type="Gene3D" id="3.60.21.10">
    <property type="match status" value="1"/>
</dbReference>
<dbReference type="EMBL" id="JAASRO010000001">
    <property type="protein sequence ID" value="NIK61499.1"/>
    <property type="molecule type" value="Genomic_DNA"/>
</dbReference>
<dbReference type="RefSeq" id="WP_167216038.1">
    <property type="nucleotide sequence ID" value="NZ_JAASRO010000001.1"/>
</dbReference>
<evidence type="ECO:0000313" key="3">
    <source>
        <dbReference type="Proteomes" id="UP000555407"/>
    </source>
</evidence>
<dbReference type="PANTHER" id="PTHR16509:SF8">
    <property type="entry name" value="MANGANESE-DEPENDENT ADP-RIBOSE_CDP-ALCOHOL DIPHOSPHATASE"/>
    <property type="match status" value="1"/>
</dbReference>
<organism evidence="2 3">
    <name type="scientific">Kribbella shirazensis</name>
    <dbReference type="NCBI Taxonomy" id="1105143"/>
    <lineage>
        <taxon>Bacteria</taxon>
        <taxon>Bacillati</taxon>
        <taxon>Actinomycetota</taxon>
        <taxon>Actinomycetes</taxon>
        <taxon>Propionibacteriales</taxon>
        <taxon>Kribbellaceae</taxon>
        <taxon>Kribbella</taxon>
    </lineage>
</organism>
<dbReference type="GO" id="GO:0030145">
    <property type="term" value="F:manganese ion binding"/>
    <property type="evidence" value="ECO:0007669"/>
    <property type="project" value="TreeGrafter"/>
</dbReference>
<reference evidence="2 3" key="1">
    <citation type="submission" date="2020-03" db="EMBL/GenBank/DDBJ databases">
        <title>Sequencing the genomes of 1000 actinobacteria strains.</title>
        <authorList>
            <person name="Klenk H.-P."/>
        </authorList>
    </citation>
    <scope>NUCLEOTIDE SEQUENCE [LARGE SCALE GENOMIC DNA]</scope>
    <source>
        <strain evidence="2 3">DSM 45490</strain>
    </source>
</reference>